<dbReference type="GO" id="GO:0005657">
    <property type="term" value="C:replication fork"/>
    <property type="evidence" value="ECO:0007669"/>
    <property type="project" value="InterPro"/>
</dbReference>
<dbReference type="AlphaFoldDB" id="A0A9N9QPY8"/>
<proteinExistence type="predicted"/>
<reference evidence="1" key="1">
    <citation type="submission" date="2022-01" db="EMBL/GenBank/DDBJ databases">
        <authorList>
            <person name="King R."/>
        </authorList>
    </citation>
    <scope>NUCLEOTIDE SEQUENCE</scope>
</reference>
<dbReference type="Proteomes" id="UP001152799">
    <property type="component" value="Chromosome 5"/>
</dbReference>
<dbReference type="OrthoDB" id="420422at2759"/>
<sequence>MQKQKTPIKNQTIESGVQLFARIKSEQYQALNGINPKLFPEGGPFGNQVIEVVFNQEDTDYTDFLMDFIVRAILPSRLSPEFKESNVILLQSDFHMDIKKIIKVIEKKLDQNNIKKNNRVPIIEETLKRLVILNCYNSDILEISFHNLERIINNCQNPGLVVLDNCLSQYWTKKFMNCRLSFDEHCIKTVDSLFEKIKDLNVVLMYGRTCTTTNTDNLKRGNQVSYVINIVKNSKLSYTACVTNLEKNCSNQVHFNVKGGVEFF</sequence>
<accession>A0A9N9QPY8</accession>
<evidence type="ECO:0000313" key="2">
    <source>
        <dbReference type="Proteomes" id="UP001152799"/>
    </source>
</evidence>
<organism evidence="1 2">
    <name type="scientific">Ceutorhynchus assimilis</name>
    <name type="common">cabbage seed weevil</name>
    <dbReference type="NCBI Taxonomy" id="467358"/>
    <lineage>
        <taxon>Eukaryota</taxon>
        <taxon>Metazoa</taxon>
        <taxon>Ecdysozoa</taxon>
        <taxon>Arthropoda</taxon>
        <taxon>Hexapoda</taxon>
        <taxon>Insecta</taxon>
        <taxon>Pterygota</taxon>
        <taxon>Neoptera</taxon>
        <taxon>Endopterygota</taxon>
        <taxon>Coleoptera</taxon>
        <taxon>Polyphaga</taxon>
        <taxon>Cucujiformia</taxon>
        <taxon>Curculionidae</taxon>
        <taxon>Ceutorhynchinae</taxon>
        <taxon>Ceutorhynchus</taxon>
    </lineage>
</organism>
<dbReference type="InterPro" id="IPR027417">
    <property type="entry name" value="P-loop_NTPase"/>
</dbReference>
<dbReference type="GO" id="GO:0033063">
    <property type="term" value="C:Rad51B-Rad51C-Rad51D-XRCC2 complex"/>
    <property type="evidence" value="ECO:0007669"/>
    <property type="project" value="InterPro"/>
</dbReference>
<dbReference type="PANTHER" id="PTHR46644:SF2">
    <property type="entry name" value="DNA REPAIR PROTEIN XRCC2"/>
    <property type="match status" value="1"/>
</dbReference>
<dbReference type="Gene3D" id="3.40.50.300">
    <property type="entry name" value="P-loop containing nucleotide triphosphate hydrolases"/>
    <property type="match status" value="1"/>
</dbReference>
<name>A0A9N9QPY8_9CUCU</name>
<keyword evidence="2" id="KW-1185">Reference proteome</keyword>
<dbReference type="GO" id="GO:0042148">
    <property type="term" value="P:DNA strand invasion"/>
    <property type="evidence" value="ECO:0007669"/>
    <property type="project" value="TreeGrafter"/>
</dbReference>
<dbReference type="PANTHER" id="PTHR46644">
    <property type="entry name" value="DNA REPAIR PROTEIN XRCC2"/>
    <property type="match status" value="1"/>
</dbReference>
<dbReference type="GO" id="GO:0000400">
    <property type="term" value="F:four-way junction DNA binding"/>
    <property type="evidence" value="ECO:0007669"/>
    <property type="project" value="TreeGrafter"/>
</dbReference>
<dbReference type="GO" id="GO:0000724">
    <property type="term" value="P:double-strand break repair via homologous recombination"/>
    <property type="evidence" value="ECO:0007669"/>
    <property type="project" value="InterPro"/>
</dbReference>
<dbReference type="GO" id="GO:0005813">
    <property type="term" value="C:centrosome"/>
    <property type="evidence" value="ECO:0007669"/>
    <property type="project" value="TreeGrafter"/>
</dbReference>
<protein>
    <submittedName>
        <fullName evidence="1">Uncharacterized protein</fullName>
    </submittedName>
</protein>
<dbReference type="EMBL" id="OU892281">
    <property type="protein sequence ID" value="CAG9768807.1"/>
    <property type="molecule type" value="Genomic_DNA"/>
</dbReference>
<dbReference type="InterPro" id="IPR030547">
    <property type="entry name" value="XRCC2"/>
</dbReference>
<evidence type="ECO:0000313" key="1">
    <source>
        <dbReference type="EMBL" id="CAG9768807.1"/>
    </source>
</evidence>
<gene>
    <name evidence="1" type="ORF">CEUTPL_LOCUS9329</name>
</gene>